<evidence type="ECO:0000256" key="5">
    <source>
        <dbReference type="ARBA" id="ARBA00022490"/>
    </source>
</evidence>
<dbReference type="Pfam" id="PF06248">
    <property type="entry name" value="Zw10_N"/>
    <property type="match status" value="1"/>
</dbReference>
<feature type="domain" description="Centromere/kinetochore protein zw10 middle" evidence="12">
    <location>
        <begin position="174"/>
        <end position="411"/>
    </location>
</feature>
<dbReference type="InterPro" id="IPR046362">
    <property type="entry name" value="Zw10/DSL1_C_sf"/>
</dbReference>
<dbReference type="Pfam" id="PF20665">
    <property type="entry name" value="Zw10_middle"/>
    <property type="match status" value="1"/>
</dbReference>
<dbReference type="Proteomes" id="UP000189703">
    <property type="component" value="Unplaced"/>
</dbReference>
<dbReference type="Gene3D" id="1.10.357.150">
    <property type="match status" value="1"/>
</dbReference>
<reference evidence="16" key="1">
    <citation type="submission" date="2025-08" db="UniProtKB">
        <authorList>
            <consortium name="RefSeq"/>
        </authorList>
    </citation>
    <scope>IDENTIFICATION</scope>
</reference>
<dbReference type="OrthoDB" id="534815at2759"/>
<dbReference type="InterPro" id="IPR048343">
    <property type="entry name" value="ZW10_C"/>
</dbReference>
<keyword evidence="7" id="KW-0498">Mitosis</keyword>
<accession>A0A1U7ZFT6</accession>
<evidence type="ECO:0000256" key="2">
    <source>
        <dbReference type="ARBA" id="ARBA00004629"/>
    </source>
</evidence>
<dbReference type="Pfam" id="PF22766">
    <property type="entry name" value="ZW10_C2"/>
    <property type="match status" value="1"/>
</dbReference>
<dbReference type="GO" id="GO:0007094">
    <property type="term" value="P:mitotic spindle assembly checkpoint signaling"/>
    <property type="evidence" value="ECO:0000318"/>
    <property type="project" value="GO_Central"/>
</dbReference>
<dbReference type="GeneID" id="104594124"/>
<evidence type="ECO:0000259" key="14">
    <source>
        <dbReference type="Pfam" id="PF22766"/>
    </source>
</evidence>
<keyword evidence="6" id="KW-0132">Cell division</keyword>
<feature type="domain" description="Centromere/kinetochore protein zw10 C-terminal" evidence="13">
    <location>
        <begin position="449"/>
        <end position="575"/>
    </location>
</feature>
<dbReference type="OMA" id="HHLLTMG"/>
<feature type="domain" description="ZW10 C-terminal helical" evidence="14">
    <location>
        <begin position="599"/>
        <end position="756"/>
    </location>
</feature>
<comment type="subcellular location">
    <subcellularLocation>
        <location evidence="2">Chromosome</location>
        <location evidence="2">Centromere</location>
        <location evidence="2">Kinetochore</location>
    </subcellularLocation>
    <subcellularLocation>
        <location evidence="1">Cytoplasm</location>
    </subcellularLocation>
</comment>
<dbReference type="KEGG" id="nnu:104594124"/>
<dbReference type="RefSeq" id="XP_010252583.1">
    <property type="nucleotide sequence ID" value="XM_010254281.2"/>
</dbReference>
<keyword evidence="8" id="KW-0995">Kinetochore</keyword>
<feature type="domain" description="Centromere/kinetochore protein zw10 N-terminal" evidence="11">
    <location>
        <begin position="37"/>
        <end position="125"/>
    </location>
</feature>
<evidence type="ECO:0000256" key="8">
    <source>
        <dbReference type="ARBA" id="ARBA00022838"/>
    </source>
</evidence>
<evidence type="ECO:0000256" key="10">
    <source>
        <dbReference type="ARBA" id="ARBA00023328"/>
    </source>
</evidence>
<dbReference type="PANTHER" id="PTHR12205">
    <property type="entry name" value="CENTROMERE/KINETOCHORE PROTEIN ZW10"/>
    <property type="match status" value="1"/>
</dbReference>
<proteinExistence type="inferred from homology"/>
<evidence type="ECO:0000256" key="7">
    <source>
        <dbReference type="ARBA" id="ARBA00022776"/>
    </source>
</evidence>
<keyword evidence="5" id="KW-0963">Cytoplasm</keyword>
<keyword evidence="4" id="KW-0158">Chromosome</keyword>
<dbReference type="STRING" id="4432.A0A1U7ZFT6"/>
<evidence type="ECO:0000259" key="12">
    <source>
        <dbReference type="Pfam" id="PF20665"/>
    </source>
</evidence>
<protein>
    <submittedName>
        <fullName evidence="16">Centromere/kinetochore protein zw10 homolog isoform X1</fullName>
    </submittedName>
</protein>
<evidence type="ECO:0000256" key="3">
    <source>
        <dbReference type="ARBA" id="ARBA00006245"/>
    </source>
</evidence>
<evidence type="ECO:0000256" key="9">
    <source>
        <dbReference type="ARBA" id="ARBA00023306"/>
    </source>
</evidence>
<dbReference type="GO" id="GO:1990423">
    <property type="term" value="C:RZZ complex"/>
    <property type="evidence" value="ECO:0000318"/>
    <property type="project" value="GO_Central"/>
</dbReference>
<dbReference type="FunCoup" id="A0A1U7ZFT6">
    <property type="interactions" value="4058"/>
</dbReference>
<evidence type="ECO:0000256" key="1">
    <source>
        <dbReference type="ARBA" id="ARBA00004496"/>
    </source>
</evidence>
<comment type="similarity">
    <text evidence="3">Belongs to the ZW10 family.</text>
</comment>
<keyword evidence="10" id="KW-0137">Centromere</keyword>
<dbReference type="Pfam" id="PF20666">
    <property type="entry name" value="ZW10_C"/>
    <property type="match status" value="1"/>
</dbReference>
<evidence type="ECO:0000259" key="11">
    <source>
        <dbReference type="Pfam" id="PF06248"/>
    </source>
</evidence>
<evidence type="ECO:0000313" key="16">
    <source>
        <dbReference type="RefSeq" id="XP_010252583.1"/>
    </source>
</evidence>
<dbReference type="PANTHER" id="PTHR12205:SF0">
    <property type="entry name" value="CENTROMERE_KINETOCHORE PROTEIN ZW10 HOMOLOG"/>
    <property type="match status" value="1"/>
</dbReference>
<dbReference type="GO" id="GO:0005634">
    <property type="term" value="C:nucleus"/>
    <property type="evidence" value="ECO:0007669"/>
    <property type="project" value="InterPro"/>
</dbReference>
<dbReference type="GO" id="GO:0006888">
    <property type="term" value="P:endoplasmic reticulum to Golgi vesicle-mediated transport"/>
    <property type="evidence" value="ECO:0000318"/>
    <property type="project" value="GO_Central"/>
</dbReference>
<evidence type="ECO:0000256" key="4">
    <source>
        <dbReference type="ARBA" id="ARBA00022454"/>
    </source>
</evidence>
<name>A0A1U7ZFT6_NELNU</name>
<dbReference type="FunFam" id="1.10.357.150:FF:000002">
    <property type="entry name" value="Centromere/kinetochore protein zw10-like protein"/>
    <property type="match status" value="1"/>
</dbReference>
<sequence>MDVLFGSIDVRELLSVQEFDESSPLSAPDLRLLIDRLQVRSLQIKEKVRDYIISHHKDLSVIFTSCSEAVARTGDISEDVSNVIRLISDHPIDMEIRDIVDEINSKRKELKEKKEFLAIIQTVVNLVRRLTSVREDLKDGRLMDAAGAVRDLKKALPIHDEVVEKREPVVFGLLRKEWMDCFDEVREVLLGLLEDIISFEPESGIVRVKLQLTTVGTNAVDLRTVLTSMDVVDMLDYGFARVADLMVKYTIAPIVSNGCPAVSVEESDQDSGQMTEAILKLVPSSNSRVECMDGAAIYSEILQVIKFISKFICFENGQWMRCFGRLTWTRISELVISRFLSKAVPNDASKLAEFQRIIKLTSDFETGLKEMLFISASDSKDEKLSNFAQNVEVHFANRKKTEILAKARNLLLQCDFILAPEYTRKGPTLKDGGMDGNVAQHAVDLLFYPESCVVSKAASQLMELVHQTLKDVCLSSKRVAMEFYHAARDALLLYQAVIPVKLEKHLDSINQVAILVHNDCLYLSNEILGLAFEYRSDFPSSVKEHAVFVDMAPSFHQMAEDILQKQIQLVNSNLTQAIDGADGFQNTHQMQQYESAKFSIDQVVFILEKVHIIWEPLLLPSTYKKSMCIVLEYVFSRMIKDVLLLDDMAAEETLELQRLIHLTVESLSSLFESLIAINEKKKSQEGFTSVQLEELLPSLRKLRKLADLLDMPLKSITTAWESGELVSCGFTSAEVQNFIKAIFTDSPLRKECLFRIECSKF</sequence>
<dbReference type="InterPro" id="IPR009361">
    <property type="entry name" value="Zw10_N"/>
</dbReference>
<dbReference type="InterPro" id="IPR055148">
    <property type="entry name" value="ZW10_C_2"/>
</dbReference>
<dbReference type="InterPro" id="IPR048344">
    <property type="entry name" value="Zw10_middle"/>
</dbReference>
<dbReference type="AlphaFoldDB" id="A0A1U7ZFT6"/>
<gene>
    <name evidence="16" type="primary">LOC104594124</name>
</gene>
<dbReference type="eggNOG" id="KOG2163">
    <property type="taxonomic scope" value="Eukaryota"/>
</dbReference>
<organism evidence="15 16">
    <name type="scientific">Nelumbo nucifera</name>
    <name type="common">Sacred lotus</name>
    <dbReference type="NCBI Taxonomy" id="4432"/>
    <lineage>
        <taxon>Eukaryota</taxon>
        <taxon>Viridiplantae</taxon>
        <taxon>Streptophyta</taxon>
        <taxon>Embryophyta</taxon>
        <taxon>Tracheophyta</taxon>
        <taxon>Spermatophyta</taxon>
        <taxon>Magnoliopsida</taxon>
        <taxon>Proteales</taxon>
        <taxon>Nelumbonaceae</taxon>
        <taxon>Nelumbo</taxon>
    </lineage>
</organism>
<dbReference type="GO" id="GO:0005737">
    <property type="term" value="C:cytoplasm"/>
    <property type="evidence" value="ECO:0007669"/>
    <property type="project" value="UniProtKB-SubCell"/>
</dbReference>
<evidence type="ECO:0000256" key="6">
    <source>
        <dbReference type="ARBA" id="ARBA00022618"/>
    </source>
</evidence>
<evidence type="ECO:0000259" key="13">
    <source>
        <dbReference type="Pfam" id="PF20666"/>
    </source>
</evidence>
<keyword evidence="15" id="KW-1185">Reference proteome</keyword>
<dbReference type="GO" id="GO:0051301">
    <property type="term" value="P:cell division"/>
    <property type="evidence" value="ECO:0007669"/>
    <property type="project" value="UniProtKB-KW"/>
</dbReference>
<evidence type="ECO:0000313" key="15">
    <source>
        <dbReference type="Proteomes" id="UP000189703"/>
    </source>
</evidence>
<keyword evidence="9" id="KW-0131">Cell cycle</keyword>